<name>A0A7J6TWB2_PEROL</name>
<dbReference type="EMBL" id="JABANM010004252">
    <property type="protein sequence ID" value="KAF4749538.1"/>
    <property type="molecule type" value="Genomic_DNA"/>
</dbReference>
<dbReference type="AlphaFoldDB" id="A0A7J6TWB2"/>
<evidence type="ECO:0000313" key="2">
    <source>
        <dbReference type="EMBL" id="KAF4749538.1"/>
    </source>
</evidence>
<evidence type="ECO:0000256" key="1">
    <source>
        <dbReference type="SAM" id="SignalP"/>
    </source>
</evidence>
<feature type="chain" id="PRO_5029464942" evidence="1">
    <location>
        <begin position="17"/>
        <end position="64"/>
    </location>
</feature>
<reference evidence="2 3" key="1">
    <citation type="submission" date="2020-04" db="EMBL/GenBank/DDBJ databases">
        <title>Perkinsus olseni comparative genomics.</title>
        <authorList>
            <person name="Bogema D.R."/>
        </authorList>
    </citation>
    <scope>NUCLEOTIDE SEQUENCE [LARGE SCALE GENOMIC DNA]</scope>
    <source>
        <strain evidence="2">ATCC PRA-205</strain>
    </source>
</reference>
<organism evidence="2 3">
    <name type="scientific">Perkinsus olseni</name>
    <name type="common">Perkinsus atlanticus</name>
    <dbReference type="NCBI Taxonomy" id="32597"/>
    <lineage>
        <taxon>Eukaryota</taxon>
        <taxon>Sar</taxon>
        <taxon>Alveolata</taxon>
        <taxon>Perkinsozoa</taxon>
        <taxon>Perkinsea</taxon>
        <taxon>Perkinsida</taxon>
        <taxon>Perkinsidae</taxon>
        <taxon>Perkinsus</taxon>
    </lineage>
</organism>
<comment type="caution">
    <text evidence="2">The sequence shown here is derived from an EMBL/GenBank/DDBJ whole genome shotgun (WGS) entry which is preliminary data.</text>
</comment>
<protein>
    <submittedName>
        <fullName evidence="2">Uncharacterized protein</fullName>
    </submittedName>
</protein>
<accession>A0A7J6TWB2</accession>
<proteinExistence type="predicted"/>
<dbReference type="Proteomes" id="UP000574390">
    <property type="component" value="Unassembled WGS sequence"/>
</dbReference>
<gene>
    <name evidence="2" type="ORF">FOZ62_020013</name>
</gene>
<feature type="signal peptide" evidence="1">
    <location>
        <begin position="1"/>
        <end position="16"/>
    </location>
</feature>
<evidence type="ECO:0000313" key="3">
    <source>
        <dbReference type="Proteomes" id="UP000574390"/>
    </source>
</evidence>
<feature type="non-terminal residue" evidence="2">
    <location>
        <position position="1"/>
    </location>
</feature>
<keyword evidence="1" id="KW-0732">Signal</keyword>
<sequence length="64" mass="7558">VLWSLWSAYFVLSSWTERSSQSGSLHELEELTKEYNSMVGKLTGRKSELKWEKERLEEMNFVSV</sequence>